<feature type="transmembrane region" description="Helical" evidence="6">
    <location>
        <begin position="299"/>
        <end position="318"/>
    </location>
</feature>
<feature type="domain" description="ComEC/Rec2-related protein" evidence="7">
    <location>
        <begin position="140"/>
        <end position="345"/>
    </location>
</feature>
<keyword evidence="2" id="KW-1003">Cell membrane</keyword>
<evidence type="ECO:0000313" key="9">
    <source>
        <dbReference type="Proteomes" id="UP000249646"/>
    </source>
</evidence>
<sequence>MLFFSIFFLSYSIYQLIFNKYNNLEIEGIFKLKENYKNFLLFRKDNINFQIHKQKIKIDFSLLNNEINQVHNFYIKGKLVKLNNLSLFNFSNQIFFSLRITDLRFIDSEKSYSISNSMNPIVNQYLDLIVINKHSRNSLIYQKLNDLNILHLFTISGFHFNLIYLFFNSMFSKRKKLALITDLIGIALLIIYLVVLDFKISAARSMLFIMLIFLNKNMFDSKFDNITLLSLCAFLIAILNPYLIFSYSYILSFSITLIILTCVFLFRNFNFYWKTILILVIAHIYATLITHTFNENYNIFSFFIQILLIPIISFNYIFTLVFFKVTFLIEKTILLLDAFLNLLLESNLFIKFIIPSDLCILLSIPLFILRKVEYDNKYKKFYEFNSS</sequence>
<keyword evidence="4 6" id="KW-1133">Transmembrane helix</keyword>
<dbReference type="GO" id="GO:0005886">
    <property type="term" value="C:plasma membrane"/>
    <property type="evidence" value="ECO:0007669"/>
    <property type="project" value="UniProtKB-SubCell"/>
</dbReference>
<feature type="transmembrane region" description="Helical" evidence="6">
    <location>
        <begin position="226"/>
        <end position="244"/>
    </location>
</feature>
<organism evidence="8 9">
    <name type="scientific">Metamycoplasma auris</name>
    <dbReference type="NCBI Taxonomy" id="51363"/>
    <lineage>
        <taxon>Bacteria</taxon>
        <taxon>Bacillati</taxon>
        <taxon>Mycoplasmatota</taxon>
        <taxon>Mycoplasmoidales</taxon>
        <taxon>Metamycoplasmataceae</taxon>
        <taxon>Metamycoplasma</taxon>
    </lineage>
</organism>
<dbReference type="Pfam" id="PF03772">
    <property type="entry name" value="Competence"/>
    <property type="match status" value="1"/>
</dbReference>
<evidence type="ECO:0000256" key="6">
    <source>
        <dbReference type="SAM" id="Phobius"/>
    </source>
</evidence>
<accession>A0A2W7GW14</accession>
<comment type="subcellular location">
    <subcellularLocation>
        <location evidence="1">Cell membrane</location>
        <topology evidence="1">Multi-pass membrane protein</topology>
    </subcellularLocation>
</comment>
<evidence type="ECO:0000313" key="8">
    <source>
        <dbReference type="EMBL" id="PZW01399.1"/>
    </source>
</evidence>
<comment type="caution">
    <text evidence="8">The sequence shown here is derived from an EMBL/GenBank/DDBJ whole genome shotgun (WGS) entry which is preliminary data.</text>
</comment>
<feature type="transmembrane region" description="Helical" evidence="6">
    <location>
        <begin position="276"/>
        <end position="293"/>
    </location>
</feature>
<feature type="transmembrane region" description="Helical" evidence="6">
    <location>
        <begin position="250"/>
        <end position="269"/>
    </location>
</feature>
<feature type="transmembrane region" description="Helical" evidence="6">
    <location>
        <begin position="179"/>
        <end position="196"/>
    </location>
</feature>
<proteinExistence type="predicted"/>
<feature type="transmembrane region" description="Helical" evidence="6">
    <location>
        <begin position="202"/>
        <end position="219"/>
    </location>
</feature>
<dbReference type="AlphaFoldDB" id="A0A2W7GW14"/>
<dbReference type="InterPro" id="IPR052159">
    <property type="entry name" value="Competence_DNA_uptake"/>
</dbReference>
<evidence type="ECO:0000256" key="2">
    <source>
        <dbReference type="ARBA" id="ARBA00022475"/>
    </source>
</evidence>
<evidence type="ECO:0000256" key="4">
    <source>
        <dbReference type="ARBA" id="ARBA00022989"/>
    </source>
</evidence>
<dbReference type="EMBL" id="QKUB01000002">
    <property type="protein sequence ID" value="PZW01399.1"/>
    <property type="molecule type" value="Genomic_DNA"/>
</dbReference>
<dbReference type="PANTHER" id="PTHR30619">
    <property type="entry name" value="DNA INTERNALIZATION/COMPETENCE PROTEIN COMEC/REC2"/>
    <property type="match status" value="1"/>
</dbReference>
<name>A0A2W7GW14_9BACT</name>
<evidence type="ECO:0000256" key="5">
    <source>
        <dbReference type="ARBA" id="ARBA00023136"/>
    </source>
</evidence>
<evidence type="ECO:0000259" key="7">
    <source>
        <dbReference type="Pfam" id="PF03772"/>
    </source>
</evidence>
<dbReference type="InterPro" id="IPR004477">
    <property type="entry name" value="ComEC_N"/>
</dbReference>
<keyword evidence="3 6" id="KW-0812">Transmembrane</keyword>
<evidence type="ECO:0000256" key="3">
    <source>
        <dbReference type="ARBA" id="ARBA00022692"/>
    </source>
</evidence>
<keyword evidence="9" id="KW-1185">Reference proteome</keyword>
<reference evidence="8 9" key="1">
    <citation type="submission" date="2018-06" db="EMBL/GenBank/DDBJ databases">
        <title>Genomic Encyclopedia of Archaeal and Bacterial Type Strains, Phase II (KMG-II): from individual species to whole genera.</title>
        <authorList>
            <person name="Goeker M."/>
        </authorList>
    </citation>
    <scope>NUCLEOTIDE SEQUENCE [LARGE SCALE GENOMIC DNA]</scope>
    <source>
        <strain evidence="8 9">ATCC 51348</strain>
    </source>
</reference>
<protein>
    <submittedName>
        <fullName evidence="8">Competence protein ComEC</fullName>
    </submittedName>
</protein>
<evidence type="ECO:0000256" key="1">
    <source>
        <dbReference type="ARBA" id="ARBA00004651"/>
    </source>
</evidence>
<feature type="transmembrane region" description="Helical" evidence="6">
    <location>
        <begin position="349"/>
        <end position="369"/>
    </location>
</feature>
<dbReference type="NCBIfam" id="TIGR00360">
    <property type="entry name" value="ComEC_N-term"/>
    <property type="match status" value="1"/>
</dbReference>
<feature type="transmembrane region" description="Helical" evidence="6">
    <location>
        <begin position="149"/>
        <end position="167"/>
    </location>
</feature>
<keyword evidence="5 6" id="KW-0472">Membrane</keyword>
<dbReference type="Proteomes" id="UP000249646">
    <property type="component" value="Unassembled WGS sequence"/>
</dbReference>
<dbReference type="PANTHER" id="PTHR30619:SF7">
    <property type="entry name" value="BETA-LACTAMASE DOMAIN PROTEIN"/>
    <property type="match status" value="1"/>
</dbReference>
<gene>
    <name evidence="8" type="ORF">BCF89_10220</name>
</gene>
<dbReference type="NCBIfam" id="NF045979">
    <property type="entry name" value="ComEC_MAG0480"/>
    <property type="match status" value="1"/>
</dbReference>